<evidence type="ECO:0000313" key="3">
    <source>
        <dbReference type="WBParaSite" id="maker-uti_cns_0004477-snap-gene-0.8-mRNA-1"/>
    </source>
</evidence>
<feature type="region of interest" description="Disordered" evidence="1">
    <location>
        <begin position="43"/>
        <end position="62"/>
    </location>
</feature>
<dbReference type="AlphaFoldDB" id="A0A1I8H656"/>
<reference evidence="3" key="1">
    <citation type="submission" date="2016-11" db="UniProtKB">
        <authorList>
            <consortium name="WormBaseParasite"/>
        </authorList>
    </citation>
    <scope>IDENTIFICATION</scope>
</reference>
<organism evidence="2 3">
    <name type="scientific">Macrostomum lignano</name>
    <dbReference type="NCBI Taxonomy" id="282301"/>
    <lineage>
        <taxon>Eukaryota</taxon>
        <taxon>Metazoa</taxon>
        <taxon>Spiralia</taxon>
        <taxon>Lophotrochozoa</taxon>
        <taxon>Platyhelminthes</taxon>
        <taxon>Rhabditophora</taxon>
        <taxon>Macrostomorpha</taxon>
        <taxon>Macrostomida</taxon>
        <taxon>Macrostomidae</taxon>
        <taxon>Macrostomum</taxon>
    </lineage>
</organism>
<dbReference type="Proteomes" id="UP000095280">
    <property type="component" value="Unplaced"/>
</dbReference>
<sequence length="230" mass="25267">LSSPPPPHCSPAGPVSRSSGRPVLPALAGHRRAAGLLRARLAKERKNHSGSGRSRSLRHAPMRAAPRLVRWQNCRSRGSDVASCAVQSHCRPALPAVAAQRRPTVHRLRGQQASGRLPPSSAQLSARVRRHPRIVNWRVQLRPDRHGRRSVVRLPQSCPPRLVGSAPTRRLSQSAVRFGRGPTAGLQRLRFVGILLSENCWIQCWRFETAGPGGGGRCARFPATASQRWR</sequence>
<evidence type="ECO:0000256" key="1">
    <source>
        <dbReference type="SAM" id="MobiDB-lite"/>
    </source>
</evidence>
<name>A0A1I8H656_9PLAT</name>
<protein>
    <submittedName>
        <fullName evidence="3">Os06g0622000 protein</fullName>
    </submittedName>
</protein>
<evidence type="ECO:0000313" key="2">
    <source>
        <dbReference type="Proteomes" id="UP000095280"/>
    </source>
</evidence>
<proteinExistence type="predicted"/>
<feature type="region of interest" description="Disordered" evidence="1">
    <location>
        <begin position="1"/>
        <end position="23"/>
    </location>
</feature>
<dbReference type="WBParaSite" id="maker-uti_cns_0004477-snap-gene-0.8-mRNA-1">
    <property type="protein sequence ID" value="maker-uti_cns_0004477-snap-gene-0.8-mRNA-1"/>
    <property type="gene ID" value="maker-uti_cns_0004477-snap-gene-0.8"/>
</dbReference>
<keyword evidence="2" id="KW-1185">Reference proteome</keyword>
<accession>A0A1I8H656</accession>
<feature type="region of interest" description="Disordered" evidence="1">
    <location>
        <begin position="101"/>
        <end position="125"/>
    </location>
</feature>